<dbReference type="PANTHER" id="PTHR11496">
    <property type="entry name" value="ALCOHOL DEHYDROGENASE"/>
    <property type="match status" value="1"/>
</dbReference>
<gene>
    <name evidence="4" type="primary">adh</name>
    <name evidence="4" type="ORF">KL86CLO1_12736</name>
</gene>
<dbReference type="EC" id="1.1.1.-" evidence="4"/>
<feature type="domain" description="Fe-containing alcohol dehydrogenase-like C-terminal" evidence="3">
    <location>
        <begin position="193"/>
        <end position="380"/>
    </location>
</feature>
<evidence type="ECO:0000259" key="2">
    <source>
        <dbReference type="Pfam" id="PF00465"/>
    </source>
</evidence>
<dbReference type="SUPFAM" id="SSF56796">
    <property type="entry name" value="Dehydroquinate synthase-like"/>
    <property type="match status" value="1"/>
</dbReference>
<protein>
    <submittedName>
        <fullName evidence="4">NADPH-dependent butanol dehydrogenase</fullName>
        <ecNumber evidence="4">1.1.1.-</ecNumber>
    </submittedName>
</protein>
<dbReference type="EMBL" id="FLUN01000001">
    <property type="protein sequence ID" value="SBW09781.1"/>
    <property type="molecule type" value="Genomic_DNA"/>
</dbReference>
<evidence type="ECO:0000313" key="4">
    <source>
        <dbReference type="EMBL" id="SBW09781.1"/>
    </source>
</evidence>
<dbReference type="CDD" id="cd08179">
    <property type="entry name" value="NADPH_BDH"/>
    <property type="match status" value="1"/>
</dbReference>
<dbReference type="InterPro" id="IPR001670">
    <property type="entry name" value="ADH_Fe/GldA"/>
</dbReference>
<dbReference type="AlphaFoldDB" id="A0A212KDP6"/>
<name>A0A212KDP6_9FIRM</name>
<dbReference type="InterPro" id="IPR034802">
    <property type="entry name" value="NADPH_BDH"/>
</dbReference>
<reference evidence="4" key="1">
    <citation type="submission" date="2016-04" db="EMBL/GenBank/DDBJ databases">
        <authorList>
            <person name="Evans L.H."/>
            <person name="Alamgir A."/>
            <person name="Owens N."/>
            <person name="Weber N.D."/>
            <person name="Virtaneva K."/>
            <person name="Barbian K."/>
            <person name="Babar A."/>
            <person name="Rosenke K."/>
        </authorList>
    </citation>
    <scope>NUCLEOTIDE SEQUENCE</scope>
    <source>
        <strain evidence="4">86</strain>
    </source>
</reference>
<evidence type="ECO:0000256" key="1">
    <source>
        <dbReference type="ARBA" id="ARBA00023002"/>
    </source>
</evidence>
<dbReference type="Gene3D" id="1.20.1090.10">
    <property type="entry name" value="Dehydroquinate synthase-like - alpha domain"/>
    <property type="match status" value="1"/>
</dbReference>
<dbReference type="FunFam" id="3.40.50.1970:FF:000003">
    <property type="entry name" value="Alcohol dehydrogenase, iron-containing"/>
    <property type="match status" value="1"/>
</dbReference>
<dbReference type="FunFam" id="1.20.1090.10:FF:000001">
    <property type="entry name" value="Aldehyde-alcohol dehydrogenase"/>
    <property type="match status" value="1"/>
</dbReference>
<dbReference type="GO" id="GO:0004022">
    <property type="term" value="F:alcohol dehydrogenase (NAD+) activity"/>
    <property type="evidence" value="ECO:0007669"/>
    <property type="project" value="TreeGrafter"/>
</dbReference>
<dbReference type="Pfam" id="PF00465">
    <property type="entry name" value="Fe-ADH"/>
    <property type="match status" value="1"/>
</dbReference>
<dbReference type="InterPro" id="IPR056798">
    <property type="entry name" value="ADH_Fe_C"/>
</dbReference>
<dbReference type="Gene3D" id="3.40.50.1970">
    <property type="match status" value="1"/>
</dbReference>
<feature type="domain" description="Alcohol dehydrogenase iron-type/glycerol dehydrogenase GldA" evidence="2">
    <location>
        <begin position="10"/>
        <end position="181"/>
    </location>
</feature>
<dbReference type="PANTHER" id="PTHR11496:SF83">
    <property type="entry name" value="HYDROXYACID-OXOACID TRANSHYDROGENASE, MITOCHONDRIAL"/>
    <property type="match status" value="1"/>
</dbReference>
<proteinExistence type="predicted"/>
<accession>A0A212KDP6</accession>
<dbReference type="InterPro" id="IPR039697">
    <property type="entry name" value="Alcohol_dehydrogenase_Fe"/>
</dbReference>
<sequence>MYAIKLGCGHMYCGQGAVERLAELPAERKRAYIVMSGTIQQELGQLKTVTDVLERAGFTWKGYTDVEPEPSFQTVLRGAADMAAFEPDWVIGFGGGSAMDAAKAMWVFYENPEYKELDDVMPPHVIKNLRVKARLACIPTSAGTGSEATRAALIKDTVKKRKYSIRCMNGRLVPDVAVLDPVFTITMPRSLTSASGMDALTHAIESYVTPGANPFSDAMSLASFRYGYQNLARCYEQGDDLEAREKMLAAACMGGIAFSNCGLGIVHGIAHTFGAEYGIPHGLANAIVLPYGIRYNSADAKVKARYDDLAALVGERDLLSGILALRERLDIPNAMGAVVPDEGDFLSKLDHLTERALQDVATPSNPRKPSAEEMKALLLEVYYGK</sequence>
<keyword evidence="1 4" id="KW-0560">Oxidoreductase</keyword>
<organism evidence="4">
    <name type="scientific">uncultured Eubacteriales bacterium</name>
    <dbReference type="NCBI Taxonomy" id="172733"/>
    <lineage>
        <taxon>Bacteria</taxon>
        <taxon>Bacillati</taxon>
        <taxon>Bacillota</taxon>
        <taxon>Clostridia</taxon>
        <taxon>Eubacteriales</taxon>
        <taxon>environmental samples</taxon>
    </lineage>
</organism>
<evidence type="ECO:0000259" key="3">
    <source>
        <dbReference type="Pfam" id="PF25137"/>
    </source>
</evidence>
<dbReference type="GO" id="GO:0046872">
    <property type="term" value="F:metal ion binding"/>
    <property type="evidence" value="ECO:0007669"/>
    <property type="project" value="InterPro"/>
</dbReference>
<dbReference type="Pfam" id="PF25137">
    <property type="entry name" value="ADH_Fe_C"/>
    <property type="match status" value="1"/>
</dbReference>